<gene>
    <name evidence="3" type="ORF">QQ020_34775</name>
</gene>
<dbReference type="PANTHER" id="PTHR11941">
    <property type="entry name" value="ENOYL-COA HYDRATASE-RELATED"/>
    <property type="match status" value="1"/>
</dbReference>
<dbReference type="InterPro" id="IPR029045">
    <property type="entry name" value="ClpP/crotonase-like_dom_sf"/>
</dbReference>
<dbReference type="InterPro" id="IPR018376">
    <property type="entry name" value="Enoyl-CoA_hyd/isom_CS"/>
</dbReference>
<comment type="similarity">
    <text evidence="1 2">Belongs to the enoyl-CoA hydratase/isomerase family.</text>
</comment>
<dbReference type="RefSeq" id="WP_346762627.1">
    <property type="nucleotide sequence ID" value="NZ_JAUJEB010000015.1"/>
</dbReference>
<reference evidence="3" key="1">
    <citation type="submission" date="2023-06" db="EMBL/GenBank/DDBJ databases">
        <title>Genomic of Agaribacillus aureum.</title>
        <authorList>
            <person name="Wang G."/>
        </authorList>
    </citation>
    <scope>NUCLEOTIDE SEQUENCE</scope>
    <source>
        <strain evidence="3">BMA12</strain>
    </source>
</reference>
<dbReference type="InterPro" id="IPR001753">
    <property type="entry name" value="Enoyl-CoA_hydra/iso"/>
</dbReference>
<name>A0ABT8LHL7_9BACT</name>
<evidence type="ECO:0000313" key="4">
    <source>
        <dbReference type="Proteomes" id="UP001172083"/>
    </source>
</evidence>
<evidence type="ECO:0000256" key="2">
    <source>
        <dbReference type="RuleBase" id="RU003707"/>
    </source>
</evidence>
<dbReference type="Pfam" id="PF00378">
    <property type="entry name" value="ECH_1"/>
    <property type="match status" value="1"/>
</dbReference>
<keyword evidence="4" id="KW-1185">Reference proteome</keyword>
<dbReference type="PROSITE" id="PS00166">
    <property type="entry name" value="ENOYL_COA_HYDRATASE"/>
    <property type="match status" value="1"/>
</dbReference>
<dbReference type="PANTHER" id="PTHR11941:SF54">
    <property type="entry name" value="ENOYL-COA HYDRATASE, MITOCHONDRIAL"/>
    <property type="match status" value="1"/>
</dbReference>
<protein>
    <submittedName>
        <fullName evidence="3">Enoyl-CoA hydratase/isomerase family protein</fullName>
    </submittedName>
</protein>
<dbReference type="SUPFAM" id="SSF52096">
    <property type="entry name" value="ClpP/crotonase"/>
    <property type="match status" value="1"/>
</dbReference>
<evidence type="ECO:0000313" key="3">
    <source>
        <dbReference type="EMBL" id="MDN5217290.1"/>
    </source>
</evidence>
<dbReference type="Proteomes" id="UP001172083">
    <property type="component" value="Unassembled WGS sequence"/>
</dbReference>
<dbReference type="CDD" id="cd06558">
    <property type="entry name" value="crotonase-like"/>
    <property type="match status" value="1"/>
</dbReference>
<proteinExistence type="inferred from homology"/>
<accession>A0ABT8LHL7</accession>
<comment type="caution">
    <text evidence="3">The sequence shown here is derived from an EMBL/GenBank/DDBJ whole genome shotgun (WGS) entry which is preliminary data.</text>
</comment>
<evidence type="ECO:0000256" key="1">
    <source>
        <dbReference type="ARBA" id="ARBA00005254"/>
    </source>
</evidence>
<organism evidence="3 4">
    <name type="scientific">Agaribacillus aureus</name>
    <dbReference type="NCBI Taxonomy" id="3051825"/>
    <lineage>
        <taxon>Bacteria</taxon>
        <taxon>Pseudomonadati</taxon>
        <taxon>Bacteroidota</taxon>
        <taxon>Cytophagia</taxon>
        <taxon>Cytophagales</taxon>
        <taxon>Splendidivirgaceae</taxon>
        <taxon>Agaribacillus</taxon>
    </lineage>
</organism>
<dbReference type="EMBL" id="JAUJEB010000015">
    <property type="protein sequence ID" value="MDN5217290.1"/>
    <property type="molecule type" value="Genomic_DNA"/>
</dbReference>
<sequence>MTSSYDHIEILVEDNLAFLVFNRPDQLNAMNRKMMSEIIQGIEAINLNEQVKVAIIKGKGRAFMAGADIKEYASQTPEEFNTFQENGKKLYESIEQSPKPWIAAVDGFALGGGCEIALCCDLILASSRSALGLPEVHLSLIPGGGGTQRLTQKVGINIAKEMLFTGGQYTAAELYSRGVVNRVFDDNNFDEEVLAFAKKLARRSTQSIAQLKWLVQLSLTSVLFEDRIDEEGRAVEQLFLTDEARQAIKAFISKTKD</sequence>
<dbReference type="Gene3D" id="3.90.226.10">
    <property type="entry name" value="2-enoyl-CoA Hydratase, Chain A, domain 1"/>
    <property type="match status" value="1"/>
</dbReference>